<evidence type="ECO:0000256" key="4">
    <source>
        <dbReference type="ARBA" id="ARBA00023163"/>
    </source>
</evidence>
<name>A0A022VZ99_TRIRU</name>
<evidence type="ECO:0000256" key="6">
    <source>
        <dbReference type="SAM" id="Coils"/>
    </source>
</evidence>
<dbReference type="HOGENOM" id="CLU_068932_0_0_1"/>
<accession>A0A022VZ99</accession>
<dbReference type="Pfam" id="PF11571">
    <property type="entry name" value="Med27"/>
    <property type="match status" value="1"/>
</dbReference>
<evidence type="ECO:0000256" key="3">
    <source>
        <dbReference type="ARBA" id="ARBA00023015"/>
    </source>
</evidence>
<feature type="coiled-coil region" evidence="6">
    <location>
        <begin position="160"/>
        <end position="187"/>
    </location>
</feature>
<dbReference type="EMBL" id="KK207872">
    <property type="protein sequence ID" value="EZF51254.1"/>
    <property type="molecule type" value="Genomic_DNA"/>
</dbReference>
<gene>
    <name evidence="8" type="ORF">H103_05467</name>
</gene>
<evidence type="ECO:0000256" key="1">
    <source>
        <dbReference type="ARBA" id="ARBA00004123"/>
    </source>
</evidence>
<evidence type="ECO:0000256" key="5">
    <source>
        <dbReference type="ARBA" id="ARBA00023242"/>
    </source>
</evidence>
<evidence type="ECO:0000256" key="7">
    <source>
        <dbReference type="SAM" id="MobiDB-lite"/>
    </source>
</evidence>
<evidence type="ECO:0000256" key="2">
    <source>
        <dbReference type="ARBA" id="ARBA00008048"/>
    </source>
</evidence>
<dbReference type="AlphaFoldDB" id="A0A022VZ99"/>
<comment type="subcellular location">
    <subcellularLocation>
        <location evidence="1">Nucleus</location>
    </subcellularLocation>
</comment>
<dbReference type="GO" id="GO:0016592">
    <property type="term" value="C:mediator complex"/>
    <property type="evidence" value="ECO:0007669"/>
    <property type="project" value="InterPro"/>
</dbReference>
<dbReference type="InterPro" id="IPR021627">
    <property type="entry name" value="Mediator_Med27"/>
</dbReference>
<sequence>MDPQTASNNTTASLANAPPPSTMAADGSVVKSEPAEDLQLADSKDPGSWDDERRLLTALCTLQQMHGRINQLRDLLPGRLLGPLKPIINQPPGCDKYQKSPQELCQELSQSVPSCMAEIGNLKSSWNSPEMTTILDRVDARLKDRNGEYPYMNNMWECDYEEVLASLDQEEKKMEEIKSIQQDALEKLKLESTVGAWKDIVESFKSKNIPGISMQIIPSNETKKFCMDIQSVSTTFHVQMSSGIAGDNSEMWHVSTGRQQNQSKLATDILGCIQSRQRQWDLQYLLDMLASYADIKRSPCVSCKKMINSNAQLPTVRKPKAVTTSNGDSKTAWEPFHPQCI</sequence>
<evidence type="ECO:0000313" key="8">
    <source>
        <dbReference type="EMBL" id="EZF51254.1"/>
    </source>
</evidence>
<feature type="region of interest" description="Disordered" evidence="7">
    <location>
        <begin position="1"/>
        <end position="49"/>
    </location>
</feature>
<feature type="compositionally biased region" description="Low complexity" evidence="7">
    <location>
        <begin position="1"/>
        <end position="16"/>
    </location>
</feature>
<reference evidence="8" key="1">
    <citation type="submission" date="2014-02" db="EMBL/GenBank/DDBJ databases">
        <title>The Genome Sequence of Trichophyton rubrum (morphotype fischeri) CBS 288.86.</title>
        <authorList>
            <consortium name="The Broad Institute Genomics Platform"/>
            <person name="Cuomo C.A."/>
            <person name="White T.C."/>
            <person name="Graser Y."/>
            <person name="Martinez-Rossi N."/>
            <person name="Heitman J."/>
            <person name="Young S.K."/>
            <person name="Zeng Q."/>
            <person name="Gargeya S."/>
            <person name="Abouelleil A."/>
            <person name="Alvarado L."/>
            <person name="Chapman S.B."/>
            <person name="Gainer-Dewar J."/>
            <person name="Goldberg J."/>
            <person name="Griggs A."/>
            <person name="Gujja S."/>
            <person name="Hansen M."/>
            <person name="Howarth C."/>
            <person name="Imamovic A."/>
            <person name="Larimer J."/>
            <person name="Martinez D."/>
            <person name="Murphy C."/>
            <person name="Pearson M.D."/>
            <person name="Persinoti G."/>
            <person name="Poon T."/>
            <person name="Priest M."/>
            <person name="Roberts A.D."/>
            <person name="Saif S."/>
            <person name="Shea T.D."/>
            <person name="Sykes S.N."/>
            <person name="Wortman J."/>
            <person name="Nusbaum C."/>
            <person name="Birren B."/>
        </authorList>
    </citation>
    <scope>NUCLEOTIDE SEQUENCE [LARGE SCALE GENOMIC DNA]</scope>
    <source>
        <strain evidence="8">CBS 288.86</strain>
    </source>
</reference>
<keyword evidence="4" id="KW-0804">Transcription</keyword>
<keyword evidence="3" id="KW-0805">Transcription regulation</keyword>
<organism evidence="8">
    <name type="scientific">Trichophyton rubrum CBS 288.86</name>
    <dbReference type="NCBI Taxonomy" id="1215330"/>
    <lineage>
        <taxon>Eukaryota</taxon>
        <taxon>Fungi</taxon>
        <taxon>Dikarya</taxon>
        <taxon>Ascomycota</taxon>
        <taxon>Pezizomycotina</taxon>
        <taxon>Eurotiomycetes</taxon>
        <taxon>Eurotiomycetidae</taxon>
        <taxon>Onygenales</taxon>
        <taxon>Arthrodermataceae</taxon>
        <taxon>Trichophyton</taxon>
    </lineage>
</organism>
<comment type="similarity">
    <text evidence="2">Belongs to the Mediator complex subunit 27 family.</text>
</comment>
<keyword evidence="6" id="KW-0175">Coiled coil</keyword>
<keyword evidence="5" id="KW-0539">Nucleus</keyword>
<proteinExistence type="inferred from homology"/>
<dbReference type="Proteomes" id="UP000023758">
    <property type="component" value="Unassembled WGS sequence"/>
</dbReference>
<dbReference type="OrthoDB" id="10254221at2759"/>
<protein>
    <submittedName>
        <fullName evidence="8">Uncharacterized protein</fullName>
    </submittedName>
</protein>